<sequence length="357" mass="39941">MAIQDSAFPLQDALFCDEPQWSNDDEVDETDDGAGRPSLVVVSEEDLRWDEEELAALLAKETKPQQAHMGLEEDVEVGVGFGFARREAVAWMMRVVARHCFSAATTVLAVDYFDRFMARQRDKPDKPWMVQLTAVTCLSLAAKVEETQAPLLLDLQVEGAKFVFEPKTIQSMELLVLLTLQWRMHPVTPLSFIDHVTRRLGLKPHLQVDFLNRCHRVLTSIIPDSSWALYPPSALASATMLHVIDLLDDEECCSDSIIEHQNQLFRALITINKDKVSECYKLIHDLNISCGHRKRKGSTLQILSGSPKAVIDAYLMVMSDSSNDSPLKRARFGSSQRLYLGINGNGSTTTGTSQFSS</sequence>
<dbReference type="Pfam" id="PF02984">
    <property type="entry name" value="Cyclin_C"/>
    <property type="match status" value="1"/>
</dbReference>
<dbReference type="SUPFAM" id="SSF47954">
    <property type="entry name" value="Cyclin-like"/>
    <property type="match status" value="1"/>
</dbReference>
<dbReference type="PANTHER" id="PTHR10177">
    <property type="entry name" value="CYCLINS"/>
    <property type="match status" value="1"/>
</dbReference>
<reference evidence="8" key="1">
    <citation type="submission" date="2021-01" db="UniProtKB">
        <authorList>
            <consortium name="EnsemblPlants"/>
        </authorList>
    </citation>
    <scope>IDENTIFICATION</scope>
</reference>
<evidence type="ECO:0000259" key="7">
    <source>
        <dbReference type="SMART" id="SM01332"/>
    </source>
</evidence>
<protein>
    <recommendedName>
        <fullName evidence="10">Cyclin D3</fullName>
    </recommendedName>
</protein>
<evidence type="ECO:0000256" key="3">
    <source>
        <dbReference type="ARBA" id="ARBA00023127"/>
    </source>
</evidence>
<evidence type="ECO:0000256" key="1">
    <source>
        <dbReference type="ARBA" id="ARBA00009065"/>
    </source>
</evidence>
<evidence type="ECO:0008006" key="10">
    <source>
        <dbReference type="Google" id="ProtNLM"/>
    </source>
</evidence>
<proteinExistence type="inferred from homology"/>
<dbReference type="SMART" id="SM01332">
    <property type="entry name" value="Cyclin_C"/>
    <property type="match status" value="1"/>
</dbReference>
<dbReference type="InterPro" id="IPR036915">
    <property type="entry name" value="Cyclin-like_sf"/>
</dbReference>
<dbReference type="Gramene" id="Kaladp1298s0003.1.v1.1">
    <property type="protein sequence ID" value="Kaladp1298s0003.1.v1.1"/>
    <property type="gene ID" value="Kaladp1298s0003.v1.1"/>
</dbReference>
<dbReference type="InterPro" id="IPR004367">
    <property type="entry name" value="Cyclin_C-dom"/>
</dbReference>
<dbReference type="InterPro" id="IPR013763">
    <property type="entry name" value="Cyclin-like_dom"/>
</dbReference>
<dbReference type="InterPro" id="IPR006671">
    <property type="entry name" value="Cyclin_N"/>
</dbReference>
<evidence type="ECO:0000256" key="4">
    <source>
        <dbReference type="ARBA" id="ARBA00023306"/>
    </source>
</evidence>
<dbReference type="FunFam" id="1.10.472.10:FF:000060">
    <property type="entry name" value="D6-type cyclin"/>
    <property type="match status" value="1"/>
</dbReference>
<dbReference type="CDD" id="cd20543">
    <property type="entry name" value="CYCLIN_AtCycD-like_rpt1"/>
    <property type="match status" value="1"/>
</dbReference>
<dbReference type="Proteomes" id="UP000594263">
    <property type="component" value="Unplaced"/>
</dbReference>
<evidence type="ECO:0000313" key="8">
    <source>
        <dbReference type="EnsemblPlants" id="Kaladp1298s0003.1.v1.1"/>
    </source>
</evidence>
<organism evidence="8 9">
    <name type="scientific">Kalanchoe fedtschenkoi</name>
    <name type="common">Lavender scallops</name>
    <name type="synonym">South American air plant</name>
    <dbReference type="NCBI Taxonomy" id="63787"/>
    <lineage>
        <taxon>Eukaryota</taxon>
        <taxon>Viridiplantae</taxon>
        <taxon>Streptophyta</taxon>
        <taxon>Embryophyta</taxon>
        <taxon>Tracheophyta</taxon>
        <taxon>Spermatophyta</taxon>
        <taxon>Magnoliopsida</taxon>
        <taxon>eudicotyledons</taxon>
        <taxon>Gunneridae</taxon>
        <taxon>Pentapetalae</taxon>
        <taxon>Saxifragales</taxon>
        <taxon>Crassulaceae</taxon>
        <taxon>Kalanchoe</taxon>
    </lineage>
</organism>
<keyword evidence="4" id="KW-0131">Cell cycle</keyword>
<dbReference type="CDD" id="cd20544">
    <property type="entry name" value="CYCLIN_AtCycD-like_rpt2"/>
    <property type="match status" value="1"/>
</dbReference>
<evidence type="ECO:0000313" key="9">
    <source>
        <dbReference type="Proteomes" id="UP000594263"/>
    </source>
</evidence>
<dbReference type="Pfam" id="PF00134">
    <property type="entry name" value="Cyclin_N"/>
    <property type="match status" value="1"/>
</dbReference>
<keyword evidence="9" id="KW-1185">Reference proteome</keyword>
<feature type="domain" description="Cyclin-like" evidence="6">
    <location>
        <begin position="90"/>
        <end position="178"/>
    </location>
</feature>
<dbReference type="Gene3D" id="1.10.472.10">
    <property type="entry name" value="Cyclin-like"/>
    <property type="match status" value="2"/>
</dbReference>
<name>A0A7N1A9X7_KALFE</name>
<comment type="similarity">
    <text evidence="1">Belongs to the cyclin family. Cyclin D subfamily.</text>
</comment>
<dbReference type="InterPro" id="IPR039361">
    <property type="entry name" value="Cyclin"/>
</dbReference>
<accession>A0A7N1A9X7</accession>
<dbReference type="GO" id="GO:0051301">
    <property type="term" value="P:cell division"/>
    <property type="evidence" value="ECO:0007669"/>
    <property type="project" value="UniProtKB-KW"/>
</dbReference>
<dbReference type="AlphaFoldDB" id="A0A7N1A9X7"/>
<feature type="domain" description="Cyclin C-terminal" evidence="7">
    <location>
        <begin position="187"/>
        <end position="327"/>
    </location>
</feature>
<dbReference type="EnsemblPlants" id="Kaladp1298s0003.1.v1.1">
    <property type="protein sequence ID" value="Kaladp1298s0003.1.v1.1"/>
    <property type="gene ID" value="Kaladp1298s0003.v1.1"/>
</dbReference>
<keyword evidence="3 5" id="KW-0195">Cyclin</keyword>
<evidence type="ECO:0000256" key="2">
    <source>
        <dbReference type="ARBA" id="ARBA00022618"/>
    </source>
</evidence>
<evidence type="ECO:0000256" key="5">
    <source>
        <dbReference type="RuleBase" id="RU000383"/>
    </source>
</evidence>
<evidence type="ECO:0000259" key="6">
    <source>
        <dbReference type="SMART" id="SM00385"/>
    </source>
</evidence>
<keyword evidence="2" id="KW-0132">Cell division</keyword>
<dbReference type="OMA" id="TIHTMEL"/>
<dbReference type="SMART" id="SM00385">
    <property type="entry name" value="CYCLIN"/>
    <property type="match status" value="1"/>
</dbReference>